<feature type="compositionally biased region" description="Polar residues" evidence="6">
    <location>
        <begin position="664"/>
        <end position="676"/>
    </location>
</feature>
<feature type="repeat" description="PPR" evidence="5">
    <location>
        <begin position="976"/>
        <end position="1011"/>
    </location>
</feature>
<reference evidence="8 9" key="1">
    <citation type="submission" date="2016-07" db="EMBL/GenBank/DDBJ databases">
        <title>Pervasive Adenine N6-methylation of Active Genes in Fungi.</title>
        <authorList>
            <consortium name="DOE Joint Genome Institute"/>
            <person name="Mondo S.J."/>
            <person name="Dannebaum R.O."/>
            <person name="Kuo R.C."/>
            <person name="Labutti K."/>
            <person name="Haridas S."/>
            <person name="Kuo A."/>
            <person name="Salamov A."/>
            <person name="Ahrendt S.R."/>
            <person name="Lipzen A."/>
            <person name="Sullivan W."/>
            <person name="Andreopoulos W.B."/>
            <person name="Clum A."/>
            <person name="Lindquist E."/>
            <person name="Daum C."/>
            <person name="Ramamoorthy G.K."/>
            <person name="Gryganskyi A."/>
            <person name="Culley D."/>
            <person name="Magnuson J.K."/>
            <person name="James T.Y."/>
            <person name="O'Malley M.A."/>
            <person name="Stajich J.E."/>
            <person name="Spatafora J.W."/>
            <person name="Visel A."/>
            <person name="Grigoriev I.V."/>
        </authorList>
    </citation>
    <scope>NUCLEOTIDE SEQUENCE [LARGE SCALE GENOMIC DNA]</scope>
    <source>
        <strain evidence="8 9">NRRL 3301</strain>
    </source>
</reference>
<evidence type="ECO:0000256" key="5">
    <source>
        <dbReference type="PROSITE-ProRule" id="PRU00708"/>
    </source>
</evidence>
<keyword evidence="2" id="KW-0677">Repeat</keyword>
<evidence type="ECO:0000256" key="6">
    <source>
        <dbReference type="SAM" id="MobiDB-lite"/>
    </source>
</evidence>
<comment type="subunit">
    <text evidence="4">Binds to mitochondrial small subunit 15S rRNA.</text>
</comment>
<feature type="repeat" description="PPR" evidence="5">
    <location>
        <begin position="1012"/>
        <end position="1046"/>
    </location>
</feature>
<feature type="repeat" description="PPR" evidence="5">
    <location>
        <begin position="1087"/>
        <end position="1121"/>
    </location>
</feature>
<evidence type="ECO:0000256" key="2">
    <source>
        <dbReference type="ARBA" id="ARBA00022737"/>
    </source>
</evidence>
<dbReference type="OrthoDB" id="411857at2759"/>
<evidence type="ECO:0000313" key="9">
    <source>
        <dbReference type="Proteomes" id="UP000242146"/>
    </source>
</evidence>
<evidence type="ECO:0000256" key="3">
    <source>
        <dbReference type="ARBA" id="ARBA00044493"/>
    </source>
</evidence>
<dbReference type="InterPro" id="IPR011990">
    <property type="entry name" value="TPR-like_helical_dom_sf"/>
</dbReference>
<evidence type="ECO:0000256" key="1">
    <source>
        <dbReference type="ARBA" id="ARBA00006192"/>
    </source>
</evidence>
<feature type="region of interest" description="Disordered" evidence="6">
    <location>
        <begin position="54"/>
        <end position="73"/>
    </location>
</feature>
<dbReference type="InterPro" id="IPR002885">
    <property type="entry name" value="PPR_rpt"/>
</dbReference>
<dbReference type="PROSITE" id="PS51375">
    <property type="entry name" value="PPR"/>
    <property type="match status" value="7"/>
</dbReference>
<comment type="similarity">
    <text evidence="1">Belongs to the CCM1 family.</text>
</comment>
<evidence type="ECO:0000313" key="8">
    <source>
        <dbReference type="EMBL" id="ORX47999.1"/>
    </source>
</evidence>
<name>A0A1X2G8S6_9FUNG</name>
<dbReference type="InterPro" id="IPR033443">
    <property type="entry name" value="PROP1-like_PPR_dom"/>
</dbReference>
<dbReference type="Gene3D" id="1.25.40.10">
    <property type="entry name" value="Tetratricopeptide repeat domain"/>
    <property type="match status" value="5"/>
</dbReference>
<dbReference type="AlphaFoldDB" id="A0A1X2G8S6"/>
<evidence type="ECO:0000256" key="4">
    <source>
        <dbReference type="ARBA" id="ARBA00044511"/>
    </source>
</evidence>
<dbReference type="STRING" id="101127.A0A1X2G8S6"/>
<dbReference type="Pfam" id="PF13812">
    <property type="entry name" value="PPR_3"/>
    <property type="match status" value="1"/>
</dbReference>
<protein>
    <recommendedName>
        <fullName evidence="7">PROP1-like PPR domain-containing protein</fullName>
    </recommendedName>
</protein>
<keyword evidence="9" id="KW-1185">Reference proteome</keyword>
<dbReference type="NCBIfam" id="TIGR00756">
    <property type="entry name" value="PPR"/>
    <property type="match status" value="5"/>
</dbReference>
<comment type="caution">
    <text evidence="8">The sequence shown here is derived from an EMBL/GenBank/DDBJ whole genome shotgun (WGS) entry which is preliminary data.</text>
</comment>
<dbReference type="Pfam" id="PF01535">
    <property type="entry name" value="PPR"/>
    <property type="match status" value="1"/>
</dbReference>
<dbReference type="PANTHER" id="PTHR47447:SF24">
    <property type="entry name" value="PENTATRICOPEPTIDE REPEAT-CONTAINING PROTEIN"/>
    <property type="match status" value="1"/>
</dbReference>
<organism evidence="8 9">
    <name type="scientific">Hesseltinella vesiculosa</name>
    <dbReference type="NCBI Taxonomy" id="101127"/>
    <lineage>
        <taxon>Eukaryota</taxon>
        <taxon>Fungi</taxon>
        <taxon>Fungi incertae sedis</taxon>
        <taxon>Mucoromycota</taxon>
        <taxon>Mucoromycotina</taxon>
        <taxon>Mucoromycetes</taxon>
        <taxon>Mucorales</taxon>
        <taxon>Cunninghamellaceae</taxon>
        <taxon>Hesseltinella</taxon>
    </lineage>
</organism>
<proteinExistence type="inferred from homology"/>
<comment type="function">
    <text evidence="3">Regulates mitochondrial small subunit maturation by controlling 15S rRNA 5'-end processing. Localizes to the 5' precursor of the 15S rRNA in a position that is subsequently occupied by mS47 in the mature yeast mtSSU. Uses structure and sequence-specific RNA recognition, binding to a single-stranded region of the precursor and specifically recognizing bases -6 to -1. The exchange of Ccm1 for mS47 is coupled to the irreversible removal of precursor rRNA that is accompanied by conformational changes of the mitoribosomal proteins uS5m and mS26. These conformational changes signal completion of 5'-end rRNA processing through protection of the mature 5'-end of the 15S rRNA and stabilization of mS47. The removal of the 5' precursor together with the dissociation of Ccm1 may be catalyzed by the 5'-3' exoribonuclease Pet127. Involved in the specific removal of group I introns in mitochondrial encoded transcripts.</text>
</comment>
<feature type="repeat" description="PPR" evidence="5">
    <location>
        <begin position="1047"/>
        <end position="1081"/>
    </location>
</feature>
<feature type="domain" description="PROP1-like PPR" evidence="7">
    <location>
        <begin position="916"/>
        <end position="1077"/>
    </location>
</feature>
<accession>A0A1X2G8S6</accession>
<dbReference type="Pfam" id="PF13041">
    <property type="entry name" value="PPR_2"/>
    <property type="match status" value="1"/>
</dbReference>
<evidence type="ECO:0000259" key="7">
    <source>
        <dbReference type="Pfam" id="PF17177"/>
    </source>
</evidence>
<dbReference type="EMBL" id="MCGT01000031">
    <property type="protein sequence ID" value="ORX47999.1"/>
    <property type="molecule type" value="Genomic_DNA"/>
</dbReference>
<feature type="repeat" description="PPR" evidence="5">
    <location>
        <begin position="831"/>
        <end position="865"/>
    </location>
</feature>
<dbReference type="PANTHER" id="PTHR47447">
    <property type="entry name" value="OS03G0856100 PROTEIN"/>
    <property type="match status" value="1"/>
</dbReference>
<gene>
    <name evidence="8" type="ORF">DM01DRAFT_1326639</name>
</gene>
<sequence>MYKGSAVLNSVTRQSALTKQLATLHAANKTTAFISSIPARSGKLYTTSKALNTNADDKDQHLNNNPFAPLARSSSFKPTATTALAKHSTSIRFHSSVARQLAPETEAVVVEEPSARILDLARRNRHEDVVRVFADSKSSPLNEKAYEAVVSSYGSTHNKHEPLTAMLSVYEQMVANGIRPTSKTYAILIKNLCARDAEVNRTTNVIRRKMDVQSTSSEVAPAVNRSTSILSRQGDTLQALEAENNMERAVAVFEQAVKDNSTQDFDVALYNNLLRGLSYTGNIQDGIFIYEHLESGRLHPNSTTFAMLMSMFGNAGDLKAVKECFSEYKLVSNKLPSHDPSYVYNALVFAHVNAGDLQGALQVVERTMAHDKVPITISPYNRILFRACADGDMELVDSLVTKLEAGGAMPKPDANTYGLLLATYSRLNRLEDAHRAFTSLTKLSLNRQYGHLTEYVTCCLHHHQYTRAMEALSAMTQFGLELDVNLCCSVVQSVKASDKPAHAAAIARQVLQWHAKTRFIDAKSPLAILAMDIAEQVPTLRASLDLLNALKNFSVAPSTRALENTLQLYQNIHNTRDMTLLNHSVAYNVPRSFGLLFDASLRVYGHQIDAYQDLVFNLIDDMHTSGARLDSKIYAQVASHLQDHGALDAEAAWKKKTADLLPRPTSTDQSQATAPDSKSDAEYHTELTLRTNVGDLPTALEILRTNASDPNRVPLPNVIRDMIQKANKMNDITTAMSIHDVVSPMFERLDNPDLRKRSLTTLYNDMLIAHARVMDLESAKVFYDKLRQMDQLPDADAYGALLTCTVNDTTDESLDAMVIYEEAKKHNVRPTVYFYNVILSKLSKCRKKDKVLEMFSEMKSLGVTPNSITYANLISACLRCSAENKAVRFFDEMVASSNYQPRIGVFNAFIQFYVEQKQDRASALKFFQLLKQANLSPTSHTYKLLIQAYASIAPFDMVTAHSMLTDMNKRHHVKPTATHYATLVRSYGCMHRDVASAEAVYHEMQKAGIPPNDLVYQAMLDSYIDHHMMDKAESLYQDMHKHNVKSSPYIENLFIRGYGAMGQLDKAAQVFDKMQDELVSKEAIVREPSTYETMVKAYVDSGDVSKANVVLTMMQKRDFPAKVVEGVASLLPPA</sequence>
<feature type="region of interest" description="Disordered" evidence="6">
    <location>
        <begin position="660"/>
        <end position="682"/>
    </location>
</feature>
<dbReference type="Proteomes" id="UP000242146">
    <property type="component" value="Unassembled WGS sequence"/>
</dbReference>
<feature type="repeat" description="PPR" evidence="5">
    <location>
        <begin position="866"/>
        <end position="896"/>
    </location>
</feature>
<dbReference type="Pfam" id="PF17177">
    <property type="entry name" value="PPR_long"/>
    <property type="match status" value="1"/>
</dbReference>
<feature type="compositionally biased region" description="Polar residues" evidence="6">
    <location>
        <begin position="62"/>
        <end position="73"/>
    </location>
</feature>
<feature type="repeat" description="PPR" evidence="5">
    <location>
        <begin position="266"/>
        <end position="300"/>
    </location>
</feature>